<dbReference type="HOGENOM" id="CLU_089574_1_0_10"/>
<gene>
    <name evidence="2" type="ORF">Mucpa_0808</name>
</gene>
<dbReference type="InterPro" id="IPR050229">
    <property type="entry name" value="GlpE_sulfurtransferase"/>
</dbReference>
<accession>H1YA05</accession>
<dbReference type="Gene3D" id="3.40.250.10">
    <property type="entry name" value="Rhodanese-like domain"/>
    <property type="match status" value="1"/>
</dbReference>
<keyword evidence="3" id="KW-1185">Reference proteome</keyword>
<proteinExistence type="predicted"/>
<evidence type="ECO:0000259" key="1">
    <source>
        <dbReference type="PROSITE" id="PS50206"/>
    </source>
</evidence>
<name>H1YA05_9SPHI</name>
<dbReference type="CDD" id="cd00158">
    <property type="entry name" value="RHOD"/>
    <property type="match status" value="1"/>
</dbReference>
<sequence length="157" mass="17221">MGAGELNSDQAMPINKKLLMVKRNLIALLLLVAITGARAQNIQARYVQKSANKIAVTAQTSKGLLAEIAQGKAYLVDVRTPEEYDKQHLKYAQNINIRSPDFAAQVNKLDKNKRVYLYCHSGNRSGRAADSLQTLGYTRGYNIGAIDSLIKAGFPAQ</sequence>
<reference evidence="2" key="1">
    <citation type="submission" date="2011-09" db="EMBL/GenBank/DDBJ databases">
        <title>The permanent draft genome of Mucilaginibacter paludis DSM 18603.</title>
        <authorList>
            <consortium name="US DOE Joint Genome Institute (JGI-PGF)"/>
            <person name="Lucas S."/>
            <person name="Han J."/>
            <person name="Lapidus A."/>
            <person name="Bruce D."/>
            <person name="Goodwin L."/>
            <person name="Pitluck S."/>
            <person name="Peters L."/>
            <person name="Kyrpides N."/>
            <person name="Mavromatis K."/>
            <person name="Ivanova N."/>
            <person name="Mikhailova N."/>
            <person name="Held B."/>
            <person name="Detter J.C."/>
            <person name="Tapia R."/>
            <person name="Han C."/>
            <person name="Land M."/>
            <person name="Hauser L."/>
            <person name="Markowitz V."/>
            <person name="Cheng J.-F."/>
            <person name="Hugenholtz P."/>
            <person name="Woyke T."/>
            <person name="Wu D."/>
            <person name="Tindall B."/>
            <person name="Brambilla E."/>
            <person name="Klenk H.-P."/>
            <person name="Eisen J.A."/>
        </authorList>
    </citation>
    <scope>NUCLEOTIDE SEQUENCE [LARGE SCALE GENOMIC DNA]</scope>
    <source>
        <strain evidence="2">DSM 18603</strain>
    </source>
</reference>
<evidence type="ECO:0000313" key="2">
    <source>
        <dbReference type="EMBL" id="EHQ24989.1"/>
    </source>
</evidence>
<evidence type="ECO:0000313" key="3">
    <source>
        <dbReference type="Proteomes" id="UP000002774"/>
    </source>
</evidence>
<organism evidence="2 3">
    <name type="scientific">Mucilaginibacter paludis DSM 18603</name>
    <dbReference type="NCBI Taxonomy" id="714943"/>
    <lineage>
        <taxon>Bacteria</taxon>
        <taxon>Pseudomonadati</taxon>
        <taxon>Bacteroidota</taxon>
        <taxon>Sphingobacteriia</taxon>
        <taxon>Sphingobacteriales</taxon>
        <taxon>Sphingobacteriaceae</taxon>
        <taxon>Mucilaginibacter</taxon>
    </lineage>
</organism>
<dbReference type="STRING" id="714943.Mucpa_0808"/>
<dbReference type="PANTHER" id="PTHR43031">
    <property type="entry name" value="FAD-DEPENDENT OXIDOREDUCTASE"/>
    <property type="match status" value="1"/>
</dbReference>
<dbReference type="PANTHER" id="PTHR43031:SF1">
    <property type="entry name" value="PYRIDINE NUCLEOTIDE-DISULPHIDE OXIDOREDUCTASE"/>
    <property type="match status" value="1"/>
</dbReference>
<dbReference type="EMBL" id="CM001403">
    <property type="protein sequence ID" value="EHQ24989.1"/>
    <property type="molecule type" value="Genomic_DNA"/>
</dbReference>
<dbReference type="PROSITE" id="PS50206">
    <property type="entry name" value="RHODANESE_3"/>
    <property type="match status" value="1"/>
</dbReference>
<dbReference type="Pfam" id="PF00581">
    <property type="entry name" value="Rhodanese"/>
    <property type="match status" value="1"/>
</dbReference>
<protein>
    <submittedName>
        <fullName evidence="2">Rhodanese-like protein</fullName>
    </submittedName>
</protein>
<dbReference type="InterPro" id="IPR036873">
    <property type="entry name" value="Rhodanese-like_dom_sf"/>
</dbReference>
<dbReference type="SMART" id="SM00450">
    <property type="entry name" value="RHOD"/>
    <property type="match status" value="1"/>
</dbReference>
<dbReference type="SUPFAM" id="SSF52821">
    <property type="entry name" value="Rhodanese/Cell cycle control phosphatase"/>
    <property type="match status" value="1"/>
</dbReference>
<dbReference type="InterPro" id="IPR001763">
    <property type="entry name" value="Rhodanese-like_dom"/>
</dbReference>
<dbReference type="AlphaFoldDB" id="H1YA05"/>
<dbReference type="eggNOG" id="COG0607">
    <property type="taxonomic scope" value="Bacteria"/>
</dbReference>
<dbReference type="Proteomes" id="UP000002774">
    <property type="component" value="Chromosome"/>
</dbReference>
<feature type="domain" description="Rhodanese" evidence="1">
    <location>
        <begin position="69"/>
        <end position="151"/>
    </location>
</feature>